<comment type="caution">
    <text evidence="1">The sequence shown here is derived from an EMBL/GenBank/DDBJ whole genome shotgun (WGS) entry which is preliminary data.</text>
</comment>
<organism evidence="1 2">
    <name type="scientific">Linderina macrospora</name>
    <dbReference type="NCBI Taxonomy" id="4868"/>
    <lineage>
        <taxon>Eukaryota</taxon>
        <taxon>Fungi</taxon>
        <taxon>Fungi incertae sedis</taxon>
        <taxon>Zoopagomycota</taxon>
        <taxon>Kickxellomycotina</taxon>
        <taxon>Kickxellomycetes</taxon>
        <taxon>Kickxellales</taxon>
        <taxon>Kickxellaceae</taxon>
        <taxon>Linderina</taxon>
    </lineage>
</organism>
<dbReference type="Proteomes" id="UP001150603">
    <property type="component" value="Unassembled WGS sequence"/>
</dbReference>
<keyword evidence="2" id="KW-1185">Reference proteome</keyword>
<name>A0ACC1J6I8_9FUNG</name>
<evidence type="ECO:0000313" key="1">
    <source>
        <dbReference type="EMBL" id="KAJ1939386.1"/>
    </source>
</evidence>
<dbReference type="EMBL" id="JANBPW010002863">
    <property type="protein sequence ID" value="KAJ1939386.1"/>
    <property type="molecule type" value="Genomic_DNA"/>
</dbReference>
<proteinExistence type="predicted"/>
<reference evidence="1" key="1">
    <citation type="submission" date="2022-07" db="EMBL/GenBank/DDBJ databases">
        <title>Phylogenomic reconstructions and comparative analyses of Kickxellomycotina fungi.</title>
        <authorList>
            <person name="Reynolds N.K."/>
            <person name="Stajich J.E."/>
            <person name="Barry K."/>
            <person name="Grigoriev I.V."/>
            <person name="Crous P."/>
            <person name="Smith M.E."/>
        </authorList>
    </citation>
    <scope>NUCLEOTIDE SEQUENCE</scope>
    <source>
        <strain evidence="1">NRRL 5244</strain>
    </source>
</reference>
<gene>
    <name evidence="1" type="ORF">FBU59_004142</name>
</gene>
<sequence length="148" mass="17057">MSHTTDYYALLGVSPTATHEEIRRAYYTLSRQVHPDKQVSQDTVPASVEFYQLSMAWETLGDKTRRKQYDHERTQSQNRARGVVQDEIDLDDMDFDEGALVYSYPCRCSGQYTIHEDDLEAGRDMAPCSDCSLKVRVLYEVADDEDED</sequence>
<protein>
    <submittedName>
        <fullName evidence="1">Uncharacterized protein</fullName>
    </submittedName>
</protein>
<evidence type="ECO:0000313" key="2">
    <source>
        <dbReference type="Proteomes" id="UP001150603"/>
    </source>
</evidence>
<accession>A0ACC1J6I8</accession>